<evidence type="ECO:0000256" key="4">
    <source>
        <dbReference type="ARBA" id="ARBA00047960"/>
    </source>
</evidence>
<dbReference type="SFLD" id="SFLDG01205">
    <property type="entry name" value="AMPS.1"/>
    <property type="match status" value="1"/>
</dbReference>
<feature type="domain" description="GST N-terminal" evidence="6">
    <location>
        <begin position="14"/>
        <end position="100"/>
    </location>
</feature>
<keyword evidence="9" id="KW-1185">Reference proteome</keyword>
<evidence type="ECO:0000256" key="3">
    <source>
        <dbReference type="ARBA" id="ARBA00038317"/>
    </source>
</evidence>
<protein>
    <recommendedName>
        <fullName evidence="1">glutathione transferase</fullName>
        <ecNumber evidence="1">2.5.1.18</ecNumber>
    </recommendedName>
    <alternativeName>
        <fullName evidence="5">GST class-sigma</fullName>
    </alternativeName>
</protein>
<evidence type="ECO:0007829" key="11">
    <source>
        <dbReference type="PeptideAtlas" id="H2L0Q5"/>
    </source>
</evidence>
<dbReference type="ExpressionAtlas" id="H2L0Q5">
    <property type="expression patterns" value="baseline and differential"/>
</dbReference>
<dbReference type="PANTHER" id="PTHR11571:SF45">
    <property type="entry name" value="GLUTATHIONE S-TRANSFERASE-RELATED"/>
    <property type="match status" value="1"/>
</dbReference>
<dbReference type="PaxDb" id="6239-ZK697.6b"/>
<evidence type="ECO:0000256" key="5">
    <source>
        <dbReference type="ARBA" id="ARBA00078118"/>
    </source>
</evidence>
<dbReference type="GO" id="GO:0006749">
    <property type="term" value="P:glutathione metabolic process"/>
    <property type="evidence" value="ECO:0000318"/>
    <property type="project" value="GO_Central"/>
</dbReference>
<sequence>MKNALENVPLQIMPTYKLTYFDGRGLAEPARMLFHLGGVPFEDSRIPVDMKTGLIMNPELADVKKKAPFGKYPVLKIDDIEIAQSAAINRYLARQFGFAGKNPIEEAQADSYIDQCQEYNTSFRACMYATLQGKPEEEVQKIREEVYIPAQNKFYEIFSDILNRNKSGFLVGDSLTWADLVIADHLYSLDTMGMLTHEDAWRCETLKKFQEKIYEHPLLKGYIASRPKGAF</sequence>
<dbReference type="SFLD" id="SFLDG00363">
    <property type="entry name" value="AMPS_(cytGST):_Alpha-__Mu-__Pi"/>
    <property type="match status" value="1"/>
</dbReference>
<dbReference type="InterPro" id="IPR004046">
    <property type="entry name" value="GST_C"/>
</dbReference>
<keyword evidence="2" id="KW-0808">Transferase</keyword>
<dbReference type="SUPFAM" id="SSF47616">
    <property type="entry name" value="GST C-terminal domain-like"/>
    <property type="match status" value="1"/>
</dbReference>
<dbReference type="CDD" id="cd03192">
    <property type="entry name" value="GST_C_Sigma_like"/>
    <property type="match status" value="1"/>
</dbReference>
<evidence type="ECO:0000256" key="2">
    <source>
        <dbReference type="ARBA" id="ARBA00022679"/>
    </source>
</evidence>
<dbReference type="Gene3D" id="1.20.1050.10">
    <property type="match status" value="1"/>
</dbReference>
<dbReference type="CTD" id="191412"/>
<dbReference type="AGR" id="WB:WBGene00001769"/>
<dbReference type="InterPro" id="IPR010987">
    <property type="entry name" value="Glutathione-S-Trfase_C-like"/>
</dbReference>
<reference evidence="8 9" key="1">
    <citation type="journal article" date="1998" name="Science">
        <title>Genome sequence of the nematode C. elegans: a platform for investigating biology.</title>
        <authorList>
            <consortium name="The C. elegans sequencing consortium"/>
            <person name="Sulson J.E."/>
            <person name="Waterston R."/>
        </authorList>
    </citation>
    <scope>NUCLEOTIDE SEQUENCE [LARGE SCALE GENOMIC DNA]</scope>
    <source>
        <strain evidence="8 9">Bristol N2</strain>
    </source>
</reference>
<evidence type="ECO:0000256" key="1">
    <source>
        <dbReference type="ARBA" id="ARBA00012452"/>
    </source>
</evidence>
<dbReference type="WormBase" id="ZK697.6b">
    <property type="protein sequence ID" value="CE45347"/>
    <property type="gene ID" value="WBGene00001769"/>
    <property type="gene designation" value="gst-21"/>
</dbReference>
<proteinExistence type="evidence at protein level"/>
<dbReference type="CDD" id="cd03039">
    <property type="entry name" value="GST_N_Sigma_like"/>
    <property type="match status" value="1"/>
</dbReference>
<dbReference type="SFLD" id="SFLDS00019">
    <property type="entry name" value="Glutathione_Transferase_(cytos"/>
    <property type="match status" value="1"/>
</dbReference>
<dbReference type="OrthoDB" id="414243at2759"/>
<dbReference type="EC" id="2.5.1.18" evidence="1"/>
<dbReference type="FunCoup" id="H2L0Q5">
    <property type="interactions" value="26"/>
</dbReference>
<dbReference type="InterPro" id="IPR050213">
    <property type="entry name" value="GST_superfamily"/>
</dbReference>
<keyword evidence="11" id="KW-1267">Proteomics identification</keyword>
<dbReference type="Proteomes" id="UP000001940">
    <property type="component" value="Chromosome V"/>
</dbReference>
<dbReference type="InterPro" id="IPR036249">
    <property type="entry name" value="Thioredoxin-like_sf"/>
</dbReference>
<dbReference type="GO" id="GO:0005737">
    <property type="term" value="C:cytoplasm"/>
    <property type="evidence" value="ECO:0007669"/>
    <property type="project" value="UniProtKB-ARBA"/>
</dbReference>
<dbReference type="PROSITE" id="PS50404">
    <property type="entry name" value="GST_NTER"/>
    <property type="match status" value="1"/>
</dbReference>
<dbReference type="EMBL" id="BX284605">
    <property type="protein sequence ID" value="CCD74374.1"/>
    <property type="molecule type" value="Genomic_DNA"/>
</dbReference>
<dbReference type="RefSeq" id="NP_001256002.1">
    <property type="nucleotide sequence ID" value="NM_001269073.2"/>
</dbReference>
<dbReference type="GO" id="GO:0004364">
    <property type="term" value="F:glutathione transferase activity"/>
    <property type="evidence" value="ECO:0000318"/>
    <property type="project" value="GO_Central"/>
</dbReference>
<dbReference type="InterPro" id="IPR004045">
    <property type="entry name" value="Glutathione_S-Trfase_N"/>
</dbReference>
<dbReference type="SUPFAM" id="SSF52833">
    <property type="entry name" value="Thioredoxin-like"/>
    <property type="match status" value="1"/>
</dbReference>
<dbReference type="InParanoid" id="H2L0Q5"/>
<accession>H2L0Q5</accession>
<evidence type="ECO:0000313" key="8">
    <source>
        <dbReference type="EMBL" id="CCD74374.1"/>
    </source>
</evidence>
<dbReference type="PANTHER" id="PTHR11571">
    <property type="entry name" value="GLUTATHIONE S-TRANSFERASE"/>
    <property type="match status" value="1"/>
</dbReference>
<organism evidence="8 9">
    <name type="scientific">Caenorhabditis elegans</name>
    <dbReference type="NCBI Taxonomy" id="6239"/>
    <lineage>
        <taxon>Eukaryota</taxon>
        <taxon>Metazoa</taxon>
        <taxon>Ecdysozoa</taxon>
        <taxon>Nematoda</taxon>
        <taxon>Chromadorea</taxon>
        <taxon>Rhabditida</taxon>
        <taxon>Rhabditina</taxon>
        <taxon>Rhabditomorpha</taxon>
        <taxon>Rhabditoidea</taxon>
        <taxon>Rhabditidae</taxon>
        <taxon>Peloderinae</taxon>
        <taxon>Caenorhabditis</taxon>
    </lineage>
</organism>
<dbReference type="PeptideAtlas" id="H2L0Q5"/>
<dbReference type="Pfam" id="PF14497">
    <property type="entry name" value="GST_C_3"/>
    <property type="match status" value="1"/>
</dbReference>
<dbReference type="PhylomeDB" id="H2L0Q5"/>
<dbReference type="Pfam" id="PF02798">
    <property type="entry name" value="GST_N"/>
    <property type="match status" value="1"/>
</dbReference>
<dbReference type="InterPro" id="IPR036282">
    <property type="entry name" value="Glutathione-S-Trfase_C_sf"/>
</dbReference>
<evidence type="ECO:0000259" key="7">
    <source>
        <dbReference type="PROSITE" id="PS50405"/>
    </source>
</evidence>
<dbReference type="KEGG" id="cel:CELE_ZK697.6"/>
<dbReference type="GeneID" id="191412"/>
<dbReference type="PROSITE" id="PS50405">
    <property type="entry name" value="GST_CTER"/>
    <property type="match status" value="1"/>
</dbReference>
<name>H2L0Q5_CAEEL</name>
<comment type="catalytic activity">
    <reaction evidence="4">
        <text>RX + glutathione = an S-substituted glutathione + a halide anion + H(+)</text>
        <dbReference type="Rhea" id="RHEA:16437"/>
        <dbReference type="ChEBI" id="CHEBI:15378"/>
        <dbReference type="ChEBI" id="CHEBI:16042"/>
        <dbReference type="ChEBI" id="CHEBI:17792"/>
        <dbReference type="ChEBI" id="CHEBI:57925"/>
        <dbReference type="ChEBI" id="CHEBI:90779"/>
        <dbReference type="EC" id="2.5.1.18"/>
    </reaction>
</comment>
<evidence type="ECO:0000313" key="9">
    <source>
        <dbReference type="Proteomes" id="UP000001940"/>
    </source>
</evidence>
<feature type="domain" description="GST C-terminal" evidence="7">
    <location>
        <begin position="102"/>
        <end position="231"/>
    </location>
</feature>
<comment type="similarity">
    <text evidence="3">Belongs to the GST superfamily. Sigma family.</text>
</comment>
<dbReference type="FunFam" id="1.20.1050.10:FF:000031">
    <property type="entry name" value="Glutathione S-Transferase"/>
    <property type="match status" value="1"/>
</dbReference>
<evidence type="ECO:0000259" key="6">
    <source>
        <dbReference type="PROSITE" id="PS50404"/>
    </source>
</evidence>
<dbReference type="SMR" id="H2L0Q5"/>
<dbReference type="Bgee" id="WBGene00001769">
    <property type="expression patterns" value="Expressed in adult organism and 2 other cell types or tissues"/>
</dbReference>
<dbReference type="STRING" id="6239.ZK697.6b.1"/>
<dbReference type="FunFam" id="3.40.30.10:FF:000189">
    <property type="entry name" value="Glutathione S-Transferase"/>
    <property type="match status" value="1"/>
</dbReference>
<dbReference type="Gene3D" id="3.40.30.10">
    <property type="entry name" value="Glutaredoxin"/>
    <property type="match status" value="1"/>
</dbReference>
<evidence type="ECO:0000313" key="10">
    <source>
        <dbReference type="WormBase" id="ZK697.6b"/>
    </source>
</evidence>
<dbReference type="OMA" id="SEITWAD"/>
<dbReference type="AlphaFoldDB" id="H2L0Q5"/>
<gene>
    <name evidence="8 10" type="primary">gst-21</name>
    <name evidence="8" type="ORF">CELE_ZK697.6</name>
    <name evidence="10" type="ORF">ZK697.6</name>
</gene>
<dbReference type="InterPro" id="IPR040079">
    <property type="entry name" value="Glutathione_S-Trfase"/>
</dbReference>
<dbReference type="eggNOG" id="KOG1695">
    <property type="taxonomic scope" value="Eukaryota"/>
</dbReference>